<organism evidence="2 3">
    <name type="scientific">Helianthus annuus</name>
    <name type="common">Common sunflower</name>
    <dbReference type="NCBI Taxonomy" id="4232"/>
    <lineage>
        <taxon>Eukaryota</taxon>
        <taxon>Viridiplantae</taxon>
        <taxon>Streptophyta</taxon>
        <taxon>Embryophyta</taxon>
        <taxon>Tracheophyta</taxon>
        <taxon>Spermatophyta</taxon>
        <taxon>Magnoliopsida</taxon>
        <taxon>eudicotyledons</taxon>
        <taxon>Gunneridae</taxon>
        <taxon>Pentapetalae</taxon>
        <taxon>asterids</taxon>
        <taxon>campanulids</taxon>
        <taxon>Asterales</taxon>
        <taxon>Asteraceae</taxon>
        <taxon>Asteroideae</taxon>
        <taxon>Heliantheae alliance</taxon>
        <taxon>Heliantheae</taxon>
        <taxon>Helianthus</taxon>
    </lineage>
</organism>
<dbReference type="Gramene" id="mRNA:HanXRQr2_Chr05g0206971">
    <property type="protein sequence ID" value="CDS:HanXRQr2_Chr05g0206971.1"/>
    <property type="gene ID" value="HanXRQr2_Chr05g0206971"/>
</dbReference>
<evidence type="ECO:0000313" key="3">
    <source>
        <dbReference type="Proteomes" id="UP000215914"/>
    </source>
</evidence>
<reference evidence="2" key="1">
    <citation type="journal article" date="2017" name="Nature">
        <title>The sunflower genome provides insights into oil metabolism, flowering and Asterid evolution.</title>
        <authorList>
            <person name="Badouin H."/>
            <person name="Gouzy J."/>
            <person name="Grassa C.J."/>
            <person name="Murat F."/>
            <person name="Staton S.E."/>
            <person name="Cottret L."/>
            <person name="Lelandais-Briere C."/>
            <person name="Owens G.L."/>
            <person name="Carrere S."/>
            <person name="Mayjonade B."/>
            <person name="Legrand L."/>
            <person name="Gill N."/>
            <person name="Kane N.C."/>
            <person name="Bowers J.E."/>
            <person name="Hubner S."/>
            <person name="Bellec A."/>
            <person name="Berard A."/>
            <person name="Berges H."/>
            <person name="Blanchet N."/>
            <person name="Boniface M.C."/>
            <person name="Brunel D."/>
            <person name="Catrice O."/>
            <person name="Chaidir N."/>
            <person name="Claudel C."/>
            <person name="Donnadieu C."/>
            <person name="Faraut T."/>
            <person name="Fievet G."/>
            <person name="Helmstetter N."/>
            <person name="King M."/>
            <person name="Knapp S.J."/>
            <person name="Lai Z."/>
            <person name="Le Paslier M.C."/>
            <person name="Lippi Y."/>
            <person name="Lorenzon L."/>
            <person name="Mandel J.R."/>
            <person name="Marage G."/>
            <person name="Marchand G."/>
            <person name="Marquand E."/>
            <person name="Bret-Mestries E."/>
            <person name="Morien E."/>
            <person name="Nambeesan S."/>
            <person name="Nguyen T."/>
            <person name="Pegot-Espagnet P."/>
            <person name="Pouilly N."/>
            <person name="Raftis F."/>
            <person name="Sallet E."/>
            <person name="Schiex T."/>
            <person name="Thomas J."/>
            <person name="Vandecasteele C."/>
            <person name="Vares D."/>
            <person name="Vear F."/>
            <person name="Vautrin S."/>
            <person name="Crespi M."/>
            <person name="Mangin B."/>
            <person name="Burke J.M."/>
            <person name="Salse J."/>
            <person name="Munos S."/>
            <person name="Vincourt P."/>
            <person name="Rieseberg L.H."/>
            <person name="Langlade N.B."/>
        </authorList>
    </citation>
    <scope>NUCLEOTIDE SEQUENCE</scope>
    <source>
        <tissue evidence="2">Leaves</tissue>
    </source>
</reference>
<comment type="caution">
    <text evidence="2">The sequence shown here is derived from an EMBL/GenBank/DDBJ whole genome shotgun (WGS) entry which is preliminary data.</text>
</comment>
<sequence length="235" mass="27547">MAKMTTRSSPAKNPEHNSPLKSQSLTKNPSMELCHFTDPEIDQLRHFFLDGTIFRPFDSSMKSDCQSEVWFTFPVAPFQIGFIYPFLVFTKSFFTLTGLCYIQAIPMLWRVLFTVEHIIENEGIDIGLSEVSHMYNLVSHGSHHFLFKHKPQKPHPLLKVTKNDTHKRNQFFFVRRDSIPNGSFLPKNGTLRVGYRIHRLGPRRDLSLLQRITDPYFSCRCSYLFLKHTRFTCHY</sequence>
<evidence type="ECO:0000313" key="2">
    <source>
        <dbReference type="EMBL" id="KAF5805246.1"/>
    </source>
</evidence>
<keyword evidence="3" id="KW-1185">Reference proteome</keyword>
<dbReference type="AlphaFoldDB" id="A0A9K3IYV3"/>
<accession>A0A9K3IYV3</accession>
<dbReference type="Proteomes" id="UP000215914">
    <property type="component" value="Unassembled WGS sequence"/>
</dbReference>
<reference evidence="2" key="2">
    <citation type="submission" date="2020-06" db="EMBL/GenBank/DDBJ databases">
        <title>Helianthus annuus Genome sequencing and assembly Release 2.</title>
        <authorList>
            <person name="Gouzy J."/>
            <person name="Langlade N."/>
            <person name="Munos S."/>
        </authorList>
    </citation>
    <scope>NUCLEOTIDE SEQUENCE</scope>
    <source>
        <tissue evidence="2">Leaves</tissue>
    </source>
</reference>
<gene>
    <name evidence="2" type="ORF">HanXRQr2_Chr05g0206971</name>
</gene>
<protein>
    <submittedName>
        <fullName evidence="2">Uncharacterized protein</fullName>
    </submittedName>
</protein>
<name>A0A9K3IYV3_HELAN</name>
<feature type="compositionally biased region" description="Polar residues" evidence="1">
    <location>
        <begin position="1"/>
        <end position="11"/>
    </location>
</feature>
<proteinExistence type="predicted"/>
<evidence type="ECO:0000256" key="1">
    <source>
        <dbReference type="SAM" id="MobiDB-lite"/>
    </source>
</evidence>
<feature type="region of interest" description="Disordered" evidence="1">
    <location>
        <begin position="1"/>
        <end position="26"/>
    </location>
</feature>
<dbReference type="EMBL" id="MNCJ02000320">
    <property type="protein sequence ID" value="KAF5805246.1"/>
    <property type="molecule type" value="Genomic_DNA"/>
</dbReference>